<dbReference type="Gene3D" id="3.40.250.10">
    <property type="entry name" value="Rhodanese-like domain"/>
    <property type="match status" value="1"/>
</dbReference>
<organism evidence="3 4">
    <name type="scientific">Reinekea forsetii</name>
    <dbReference type="NCBI Taxonomy" id="1336806"/>
    <lineage>
        <taxon>Bacteria</taxon>
        <taxon>Pseudomonadati</taxon>
        <taxon>Pseudomonadota</taxon>
        <taxon>Gammaproteobacteria</taxon>
        <taxon>Oceanospirillales</taxon>
        <taxon>Saccharospirillaceae</taxon>
        <taxon>Reinekea</taxon>
    </lineage>
</organism>
<dbReference type="Proteomes" id="UP000229757">
    <property type="component" value="Chromosome"/>
</dbReference>
<keyword evidence="1" id="KW-0732">Signal</keyword>
<evidence type="ECO:0000256" key="1">
    <source>
        <dbReference type="SAM" id="SignalP"/>
    </source>
</evidence>
<dbReference type="InterPro" id="IPR001763">
    <property type="entry name" value="Rhodanese-like_dom"/>
</dbReference>
<evidence type="ECO:0000259" key="2">
    <source>
        <dbReference type="PROSITE" id="PS50206"/>
    </source>
</evidence>
<dbReference type="PANTHER" id="PTHR43031">
    <property type="entry name" value="FAD-DEPENDENT OXIDOREDUCTASE"/>
    <property type="match status" value="1"/>
</dbReference>
<feature type="signal peptide" evidence="1">
    <location>
        <begin position="1"/>
        <end position="19"/>
    </location>
</feature>
<sequence>MTTTLSLALLALAIGLSHADDNPAVAAMQDYLDFADYGEGSISTEQLASIESTNILYIDTRNPAQYDSGHIPGALNIEWRLILARRAEIPTDRPVVLYCDTGLLSSKAQFSLKIAGRDNIKVLWGGYLMWLAGQDSGD</sequence>
<feature type="domain" description="Rhodanese" evidence="2">
    <location>
        <begin position="51"/>
        <end position="135"/>
    </location>
</feature>
<evidence type="ECO:0000313" key="4">
    <source>
        <dbReference type="Proteomes" id="UP000229757"/>
    </source>
</evidence>
<dbReference type="PANTHER" id="PTHR43031:SF16">
    <property type="entry name" value="OXIDOREDUCTASE"/>
    <property type="match status" value="1"/>
</dbReference>
<evidence type="ECO:0000313" key="3">
    <source>
        <dbReference type="EMBL" id="ATX77652.1"/>
    </source>
</evidence>
<dbReference type="SUPFAM" id="SSF52821">
    <property type="entry name" value="Rhodanese/Cell cycle control phosphatase"/>
    <property type="match status" value="1"/>
</dbReference>
<dbReference type="KEGG" id="rfo:REIFOR_02527"/>
<accession>A0A2K8KSQ7</accession>
<dbReference type="Pfam" id="PF00581">
    <property type="entry name" value="Rhodanese"/>
    <property type="match status" value="1"/>
</dbReference>
<dbReference type="AlphaFoldDB" id="A0A2K8KSQ7"/>
<dbReference type="OrthoDB" id="9811849at2"/>
<protein>
    <submittedName>
        <fullName evidence="3">Rhodanese domain protein-containing protein</fullName>
    </submittedName>
</protein>
<dbReference type="GO" id="GO:0004792">
    <property type="term" value="F:thiosulfate-cyanide sulfurtransferase activity"/>
    <property type="evidence" value="ECO:0007669"/>
    <property type="project" value="InterPro"/>
</dbReference>
<dbReference type="CDD" id="cd00158">
    <property type="entry name" value="RHOD"/>
    <property type="match status" value="1"/>
</dbReference>
<feature type="chain" id="PRO_5014648771" evidence="1">
    <location>
        <begin position="20"/>
        <end position="138"/>
    </location>
</feature>
<proteinExistence type="predicted"/>
<reference evidence="3 4" key="1">
    <citation type="journal article" date="2017" name="Environ. Microbiol.">
        <title>Genomic and physiological analyses of 'Reinekea forsetii' reveal a versatile opportunistic lifestyle during spring algae blooms.</title>
        <authorList>
            <person name="Avci B."/>
            <person name="Hahnke R.L."/>
            <person name="Chafee M."/>
            <person name="Fischer T."/>
            <person name="Gruber-Vodicka H."/>
            <person name="Tegetmeyer H.E."/>
            <person name="Harder J."/>
            <person name="Fuchs B.M."/>
            <person name="Amann R.I."/>
            <person name="Teeling H."/>
        </authorList>
    </citation>
    <scope>NUCLEOTIDE SEQUENCE [LARGE SCALE GENOMIC DNA]</scope>
    <source>
        <strain evidence="3 4">Hel1_31_D35</strain>
    </source>
</reference>
<gene>
    <name evidence="3" type="ORF">REIFOR_02527</name>
</gene>
<dbReference type="InterPro" id="IPR001307">
    <property type="entry name" value="Thiosulphate_STrfase_CS"/>
</dbReference>
<dbReference type="PROSITE" id="PS00380">
    <property type="entry name" value="RHODANESE_1"/>
    <property type="match status" value="1"/>
</dbReference>
<dbReference type="EMBL" id="CP011797">
    <property type="protein sequence ID" value="ATX77652.1"/>
    <property type="molecule type" value="Genomic_DNA"/>
</dbReference>
<name>A0A2K8KSQ7_9GAMM</name>
<dbReference type="RefSeq" id="WP_100257895.1">
    <property type="nucleotide sequence ID" value="NZ_CP011797.1"/>
</dbReference>
<dbReference type="PROSITE" id="PS50206">
    <property type="entry name" value="RHODANESE_3"/>
    <property type="match status" value="1"/>
</dbReference>
<dbReference type="SMART" id="SM00450">
    <property type="entry name" value="RHOD"/>
    <property type="match status" value="1"/>
</dbReference>
<keyword evidence="4" id="KW-1185">Reference proteome</keyword>
<dbReference type="InterPro" id="IPR036873">
    <property type="entry name" value="Rhodanese-like_dom_sf"/>
</dbReference>
<dbReference type="InterPro" id="IPR050229">
    <property type="entry name" value="GlpE_sulfurtransferase"/>
</dbReference>